<dbReference type="InterPro" id="IPR009875">
    <property type="entry name" value="PilZ_domain"/>
</dbReference>
<accession>A0ABY8CA13</accession>
<evidence type="ECO:0000313" key="3">
    <source>
        <dbReference type="Proteomes" id="UP001222275"/>
    </source>
</evidence>
<gene>
    <name evidence="2" type="ORF">NR989_00795</name>
</gene>
<protein>
    <submittedName>
        <fullName evidence="2">PilZ domain-containing protein</fullName>
    </submittedName>
</protein>
<dbReference type="RefSeq" id="WP_275595071.1">
    <property type="nucleotide sequence ID" value="NZ_CP102381.1"/>
</dbReference>
<proteinExistence type="predicted"/>
<evidence type="ECO:0000259" key="1">
    <source>
        <dbReference type="Pfam" id="PF07238"/>
    </source>
</evidence>
<sequence>MNTVNQEKRLNVRFPSSRPVLMIINNKSIYATMTDFSRHGIGFMSTVQPELNSRIEVHFDIPIAESKTQVKPFQFKAEIKHCILCSHESHIGVKIEQPSQEYLKLFDALSAA</sequence>
<reference evidence="2 3" key="1">
    <citation type="submission" date="2022-06" db="EMBL/GenBank/DDBJ databases">
        <title>Thiomicrohabdus sp. nov, an obligately chemolithoautotrophic, sulfur-oxidizing bacterium isolated from beach of Guanyin Mountain. Amoy.</title>
        <authorList>
            <person name="Zhu H."/>
        </authorList>
    </citation>
    <scope>NUCLEOTIDE SEQUENCE [LARGE SCALE GENOMIC DNA]</scope>
    <source>
        <strain evidence="2 3">XGS-01</strain>
    </source>
</reference>
<dbReference type="Proteomes" id="UP001222275">
    <property type="component" value="Chromosome"/>
</dbReference>
<dbReference type="Pfam" id="PF07238">
    <property type="entry name" value="PilZ"/>
    <property type="match status" value="1"/>
</dbReference>
<dbReference type="EMBL" id="CP102381">
    <property type="protein sequence ID" value="WEJ62814.1"/>
    <property type="molecule type" value="Genomic_DNA"/>
</dbReference>
<keyword evidence="3" id="KW-1185">Reference proteome</keyword>
<feature type="domain" description="PilZ" evidence="1">
    <location>
        <begin position="7"/>
        <end position="108"/>
    </location>
</feature>
<dbReference type="Gene3D" id="2.40.10.220">
    <property type="entry name" value="predicted glycosyltransferase like domains"/>
    <property type="match status" value="1"/>
</dbReference>
<name>A0ABY8CA13_9GAMM</name>
<evidence type="ECO:0000313" key="2">
    <source>
        <dbReference type="EMBL" id="WEJ62814.1"/>
    </source>
</evidence>
<organism evidence="2 3">
    <name type="scientific">Thiomicrorhabdus lithotrophica</name>
    <dbReference type="NCBI Taxonomy" id="2949997"/>
    <lineage>
        <taxon>Bacteria</taxon>
        <taxon>Pseudomonadati</taxon>
        <taxon>Pseudomonadota</taxon>
        <taxon>Gammaproteobacteria</taxon>
        <taxon>Thiotrichales</taxon>
        <taxon>Piscirickettsiaceae</taxon>
        <taxon>Thiomicrorhabdus</taxon>
    </lineage>
</organism>
<dbReference type="SUPFAM" id="SSF141371">
    <property type="entry name" value="PilZ domain-like"/>
    <property type="match status" value="1"/>
</dbReference>